<reference evidence="1 2" key="1">
    <citation type="submission" date="2021-01" db="EMBL/GenBank/DDBJ databases">
        <title>Whole genome shotgun sequence of Asanoa iriomotensis NBRC 100142.</title>
        <authorList>
            <person name="Komaki H."/>
            <person name="Tamura T."/>
        </authorList>
    </citation>
    <scope>NUCLEOTIDE SEQUENCE [LARGE SCALE GENOMIC DNA]</scope>
    <source>
        <strain evidence="1 2">NBRC 100142</strain>
    </source>
</reference>
<evidence type="ECO:0000313" key="2">
    <source>
        <dbReference type="Proteomes" id="UP000624325"/>
    </source>
</evidence>
<sequence length="222" mass="23553">MVTRTAQPISAAAAGAIGMRAEHTGLLLGRGADGNAVLLRMFRPQPTRIALIGGLWLARVAVFRALALGAQVFVRTSDERRWHGLGEVAVGNPDRVRVVTGGRPAVAAWVGEPVLHVHDMEAQRVADLRPGEAWQTTLAISAQLTDTAADALAVADAALVQRMWAQQAVYVAARLGVDPDAASEVESLPDDTVALLSDGQCRLAWISATEIEQQMFGPPGRL</sequence>
<organism evidence="1 2">
    <name type="scientific">Asanoa iriomotensis</name>
    <dbReference type="NCBI Taxonomy" id="234613"/>
    <lineage>
        <taxon>Bacteria</taxon>
        <taxon>Bacillati</taxon>
        <taxon>Actinomycetota</taxon>
        <taxon>Actinomycetes</taxon>
        <taxon>Micromonosporales</taxon>
        <taxon>Micromonosporaceae</taxon>
        <taxon>Asanoa</taxon>
    </lineage>
</organism>
<dbReference type="RefSeq" id="WP_203705879.1">
    <property type="nucleotide sequence ID" value="NZ_BAAALU010000003.1"/>
</dbReference>
<dbReference type="Proteomes" id="UP000624325">
    <property type="component" value="Unassembled WGS sequence"/>
</dbReference>
<name>A0ABQ4C9R3_9ACTN</name>
<comment type="caution">
    <text evidence="1">The sequence shown here is derived from an EMBL/GenBank/DDBJ whole genome shotgun (WGS) entry which is preliminary data.</text>
</comment>
<dbReference type="EMBL" id="BONC01000041">
    <property type="protein sequence ID" value="GIF59035.1"/>
    <property type="molecule type" value="Genomic_DNA"/>
</dbReference>
<accession>A0ABQ4C9R3</accession>
<keyword evidence="2" id="KW-1185">Reference proteome</keyword>
<protein>
    <submittedName>
        <fullName evidence="1">Uncharacterized protein</fullName>
    </submittedName>
</protein>
<evidence type="ECO:0000313" key="1">
    <source>
        <dbReference type="EMBL" id="GIF59035.1"/>
    </source>
</evidence>
<gene>
    <name evidence="1" type="ORF">Air01nite_51300</name>
</gene>
<proteinExistence type="predicted"/>